<dbReference type="GO" id="GO:0016491">
    <property type="term" value="F:oxidoreductase activity"/>
    <property type="evidence" value="ECO:0007669"/>
    <property type="project" value="UniProtKB-KW"/>
</dbReference>
<evidence type="ECO:0000256" key="2">
    <source>
        <dbReference type="ARBA" id="ARBA00005466"/>
    </source>
</evidence>
<evidence type="ECO:0000256" key="4">
    <source>
        <dbReference type="ARBA" id="ARBA00022827"/>
    </source>
</evidence>
<dbReference type="SUPFAM" id="SSF56176">
    <property type="entry name" value="FAD-binding/transporter-associated domain-like"/>
    <property type="match status" value="1"/>
</dbReference>
<dbReference type="InterPro" id="IPR006094">
    <property type="entry name" value="Oxid_FAD_bind_N"/>
</dbReference>
<dbReference type="InterPro" id="IPR016166">
    <property type="entry name" value="FAD-bd_PCMH"/>
</dbReference>
<feature type="signal peptide" evidence="6">
    <location>
        <begin position="1"/>
        <end position="20"/>
    </location>
</feature>
<dbReference type="PANTHER" id="PTHR42973:SF39">
    <property type="entry name" value="FAD-BINDING PCMH-TYPE DOMAIN-CONTAINING PROTEIN"/>
    <property type="match status" value="1"/>
</dbReference>
<dbReference type="PANTHER" id="PTHR42973">
    <property type="entry name" value="BINDING OXIDOREDUCTASE, PUTATIVE (AFU_ORTHOLOGUE AFUA_1G17690)-RELATED"/>
    <property type="match status" value="1"/>
</dbReference>
<dbReference type="OrthoDB" id="9983560at2759"/>
<comment type="cofactor">
    <cofactor evidence="1">
        <name>FAD</name>
        <dbReference type="ChEBI" id="CHEBI:57692"/>
    </cofactor>
</comment>
<dbReference type="PROSITE" id="PS51257">
    <property type="entry name" value="PROKAR_LIPOPROTEIN"/>
    <property type="match status" value="1"/>
</dbReference>
<dbReference type="Proteomes" id="UP000799428">
    <property type="component" value="Unassembled WGS sequence"/>
</dbReference>
<dbReference type="EMBL" id="MU005783">
    <property type="protein sequence ID" value="KAF2704324.1"/>
    <property type="molecule type" value="Genomic_DNA"/>
</dbReference>
<evidence type="ECO:0000256" key="3">
    <source>
        <dbReference type="ARBA" id="ARBA00022630"/>
    </source>
</evidence>
<dbReference type="PROSITE" id="PS51387">
    <property type="entry name" value="FAD_PCMH"/>
    <property type="match status" value="1"/>
</dbReference>
<name>A0A6G1JUP3_9PLEO</name>
<keyword evidence="9" id="KW-1185">Reference proteome</keyword>
<comment type="similarity">
    <text evidence="2">Belongs to the oxygen-dependent FAD-linked oxidoreductase family.</text>
</comment>
<evidence type="ECO:0000256" key="1">
    <source>
        <dbReference type="ARBA" id="ARBA00001974"/>
    </source>
</evidence>
<protein>
    <submittedName>
        <fullName evidence="8">FAD-binding domain-containing protein</fullName>
    </submittedName>
</protein>
<evidence type="ECO:0000256" key="5">
    <source>
        <dbReference type="ARBA" id="ARBA00023002"/>
    </source>
</evidence>
<dbReference type="AlphaFoldDB" id="A0A6G1JUP3"/>
<evidence type="ECO:0000259" key="7">
    <source>
        <dbReference type="PROSITE" id="PS51387"/>
    </source>
</evidence>
<gene>
    <name evidence="8" type="ORF">K504DRAFT_390671</name>
</gene>
<sequence length="361" mass="37869">MSPRSILSIGLAIQTVSIHAAAYCLAGQACFPSDDVLATFEQSLGGNLIKTLPYGSACYSATYNAEECLKLANQSQTFDFRESQAAAVMYINNEITKDGEGCPVPITTADGSPPAAINGSCTLGNMPSYVVNVTCAHDVSLAVKFAAAHNLRLRIKNSGHDYAGRSAGKGALSIWTRHLNEAVLIEDFSPEGVHGYSTDVVSAGPGVNVEELNQWGADNARVTIGGYTPSVGATGGYLLGGGFGPTAPHFGMGVDNVVQFEVITADGDIKIANSAKNQDLFWALRGGGGAFGVVTHVWLKAYPALAAVNTVAGPVVCQDRASYEQMINTLIDLQVPLNDAGHSVSQIWIGHNQCAIHSNYC</sequence>
<dbReference type="InterPro" id="IPR036318">
    <property type="entry name" value="FAD-bd_PCMH-like_sf"/>
</dbReference>
<dbReference type="InterPro" id="IPR050416">
    <property type="entry name" value="FAD-linked_Oxidoreductase"/>
</dbReference>
<feature type="domain" description="FAD-binding PCMH-type" evidence="7">
    <location>
        <begin position="123"/>
        <end position="304"/>
    </location>
</feature>
<evidence type="ECO:0000256" key="6">
    <source>
        <dbReference type="SAM" id="SignalP"/>
    </source>
</evidence>
<keyword evidence="5" id="KW-0560">Oxidoreductase</keyword>
<dbReference type="InterPro" id="IPR016169">
    <property type="entry name" value="FAD-bd_PCMH_sub2"/>
</dbReference>
<proteinExistence type="inferred from homology"/>
<feature type="chain" id="PRO_5026361375" evidence="6">
    <location>
        <begin position="21"/>
        <end position="361"/>
    </location>
</feature>
<keyword evidence="4" id="KW-0274">FAD</keyword>
<dbReference type="Gene3D" id="3.30.465.10">
    <property type="match status" value="1"/>
</dbReference>
<reference evidence="8" key="1">
    <citation type="journal article" date="2020" name="Stud. Mycol.">
        <title>101 Dothideomycetes genomes: a test case for predicting lifestyles and emergence of pathogens.</title>
        <authorList>
            <person name="Haridas S."/>
            <person name="Albert R."/>
            <person name="Binder M."/>
            <person name="Bloem J."/>
            <person name="Labutti K."/>
            <person name="Salamov A."/>
            <person name="Andreopoulos B."/>
            <person name="Baker S."/>
            <person name="Barry K."/>
            <person name="Bills G."/>
            <person name="Bluhm B."/>
            <person name="Cannon C."/>
            <person name="Castanera R."/>
            <person name="Culley D."/>
            <person name="Daum C."/>
            <person name="Ezra D."/>
            <person name="Gonzalez J."/>
            <person name="Henrissat B."/>
            <person name="Kuo A."/>
            <person name="Liang C."/>
            <person name="Lipzen A."/>
            <person name="Lutzoni F."/>
            <person name="Magnuson J."/>
            <person name="Mondo S."/>
            <person name="Nolan M."/>
            <person name="Ohm R."/>
            <person name="Pangilinan J."/>
            <person name="Park H.-J."/>
            <person name="Ramirez L."/>
            <person name="Alfaro M."/>
            <person name="Sun H."/>
            <person name="Tritt A."/>
            <person name="Yoshinaga Y."/>
            <person name="Zwiers L.-H."/>
            <person name="Turgeon B."/>
            <person name="Goodwin S."/>
            <person name="Spatafora J."/>
            <person name="Crous P."/>
            <person name="Grigoriev I."/>
        </authorList>
    </citation>
    <scope>NUCLEOTIDE SEQUENCE</scope>
    <source>
        <strain evidence="8">CBS 279.74</strain>
    </source>
</reference>
<dbReference type="GO" id="GO:0071949">
    <property type="term" value="F:FAD binding"/>
    <property type="evidence" value="ECO:0007669"/>
    <property type="project" value="InterPro"/>
</dbReference>
<accession>A0A6G1JUP3</accession>
<dbReference type="Pfam" id="PF01565">
    <property type="entry name" value="FAD_binding_4"/>
    <property type="match status" value="1"/>
</dbReference>
<keyword evidence="3" id="KW-0285">Flavoprotein</keyword>
<evidence type="ECO:0000313" key="8">
    <source>
        <dbReference type="EMBL" id="KAF2704324.1"/>
    </source>
</evidence>
<keyword evidence="6" id="KW-0732">Signal</keyword>
<organism evidence="8 9">
    <name type="scientific">Pleomassaria siparia CBS 279.74</name>
    <dbReference type="NCBI Taxonomy" id="1314801"/>
    <lineage>
        <taxon>Eukaryota</taxon>
        <taxon>Fungi</taxon>
        <taxon>Dikarya</taxon>
        <taxon>Ascomycota</taxon>
        <taxon>Pezizomycotina</taxon>
        <taxon>Dothideomycetes</taxon>
        <taxon>Pleosporomycetidae</taxon>
        <taxon>Pleosporales</taxon>
        <taxon>Pleomassariaceae</taxon>
        <taxon>Pleomassaria</taxon>
    </lineage>
</organism>
<evidence type="ECO:0000313" key="9">
    <source>
        <dbReference type="Proteomes" id="UP000799428"/>
    </source>
</evidence>